<evidence type="ECO:0000256" key="1">
    <source>
        <dbReference type="SAM" id="MobiDB-lite"/>
    </source>
</evidence>
<feature type="compositionally biased region" description="Low complexity" evidence="1">
    <location>
        <begin position="248"/>
        <end position="261"/>
    </location>
</feature>
<evidence type="ECO:0008006" key="5">
    <source>
        <dbReference type="Google" id="ProtNLM"/>
    </source>
</evidence>
<evidence type="ECO:0000313" key="4">
    <source>
        <dbReference type="Proteomes" id="UP000186601"/>
    </source>
</evidence>
<feature type="region of interest" description="Disordered" evidence="1">
    <location>
        <begin position="134"/>
        <end position="154"/>
    </location>
</feature>
<keyword evidence="2" id="KW-0812">Transmembrane</keyword>
<keyword evidence="4" id="KW-1185">Reference proteome</keyword>
<accession>A0A2R6R3W3</accession>
<dbReference type="AlphaFoldDB" id="A0A2R6R3W3"/>
<keyword evidence="2" id="KW-1133">Transmembrane helix</keyword>
<gene>
    <name evidence="3" type="ORF">PHLCEN_2v3112</name>
</gene>
<organism evidence="3 4">
    <name type="scientific">Hermanssonia centrifuga</name>
    <dbReference type="NCBI Taxonomy" id="98765"/>
    <lineage>
        <taxon>Eukaryota</taxon>
        <taxon>Fungi</taxon>
        <taxon>Dikarya</taxon>
        <taxon>Basidiomycota</taxon>
        <taxon>Agaricomycotina</taxon>
        <taxon>Agaricomycetes</taxon>
        <taxon>Polyporales</taxon>
        <taxon>Meruliaceae</taxon>
        <taxon>Hermanssonia</taxon>
    </lineage>
</organism>
<name>A0A2R6R3W3_9APHY</name>
<evidence type="ECO:0000313" key="3">
    <source>
        <dbReference type="EMBL" id="PSS19939.1"/>
    </source>
</evidence>
<dbReference type="STRING" id="98765.A0A2R6R3W3"/>
<feature type="compositionally biased region" description="Polar residues" evidence="1">
    <location>
        <begin position="323"/>
        <end position="340"/>
    </location>
</feature>
<keyword evidence="2" id="KW-0472">Membrane</keyword>
<feature type="region of interest" description="Disordered" evidence="1">
    <location>
        <begin position="248"/>
        <end position="340"/>
    </location>
</feature>
<sequence>MSQDPCIVAGWLISPCLTDPFEAEVPGLYAGLGPDYYPPPGSTSDGFTATDCACNTVLYSLLSACAVCQSMTYVSWTSWEAFCSKVYVASYPDNIPSFTSVPQWAYLDVTKANNFSVSDAQALVAKDLPDVTTPGGTSLAGSQRPAPSTATGIAVSPTSAPTVNPFSIPSDTFSFSIPSDTFSFSIPSESFTFGGSNPTSLPSSFTSSKKKKTNVGAIVGGIVGGVTTFFAGLWGWIAHRKRKHAAPGVSAASGAPSIIPSTPDPEKPVHGAASPMGHSPAQDPALDPQFVHVPHLPMNARLYDPDDPSTYPDAQTHVPPPTHSSQDGASGTGSYVPTQY</sequence>
<dbReference type="OrthoDB" id="2757304at2759"/>
<dbReference type="Proteomes" id="UP000186601">
    <property type="component" value="Unassembled WGS sequence"/>
</dbReference>
<comment type="caution">
    <text evidence="3">The sequence shown here is derived from an EMBL/GenBank/DDBJ whole genome shotgun (WGS) entry which is preliminary data.</text>
</comment>
<dbReference type="EMBL" id="MLYV02000282">
    <property type="protein sequence ID" value="PSS19939.1"/>
    <property type="molecule type" value="Genomic_DNA"/>
</dbReference>
<feature type="transmembrane region" description="Helical" evidence="2">
    <location>
        <begin position="215"/>
        <end position="237"/>
    </location>
</feature>
<protein>
    <recommendedName>
        <fullName evidence="5">Transmembrane protein</fullName>
    </recommendedName>
</protein>
<evidence type="ECO:0000256" key="2">
    <source>
        <dbReference type="SAM" id="Phobius"/>
    </source>
</evidence>
<reference evidence="3 4" key="1">
    <citation type="submission" date="2018-02" db="EMBL/GenBank/DDBJ databases">
        <title>Genome sequence of the basidiomycete white-rot fungus Phlebia centrifuga.</title>
        <authorList>
            <person name="Granchi Z."/>
            <person name="Peng M."/>
            <person name="de Vries R.P."/>
            <person name="Hilden K."/>
            <person name="Makela M.R."/>
            <person name="Grigoriev I."/>
            <person name="Riley R."/>
        </authorList>
    </citation>
    <scope>NUCLEOTIDE SEQUENCE [LARGE SCALE GENOMIC DNA]</scope>
    <source>
        <strain evidence="3 4">FBCC195</strain>
    </source>
</reference>
<proteinExistence type="predicted"/>